<feature type="domain" description="Signal transduction histidine kinase subgroup 3 dimerisation and phosphoacceptor" evidence="11">
    <location>
        <begin position="68"/>
        <end position="122"/>
    </location>
</feature>
<evidence type="ECO:0000256" key="3">
    <source>
        <dbReference type="ARBA" id="ARBA00022553"/>
    </source>
</evidence>
<dbReference type="GO" id="GO:0046983">
    <property type="term" value="F:protein dimerization activity"/>
    <property type="evidence" value="ECO:0007669"/>
    <property type="project" value="InterPro"/>
</dbReference>
<feature type="transmembrane region" description="Helical" evidence="9">
    <location>
        <begin position="12"/>
        <end position="32"/>
    </location>
</feature>
<accession>A0A3G8XVE2</accession>
<dbReference type="Proteomes" id="UP000270185">
    <property type="component" value="Chromosome"/>
</dbReference>
<dbReference type="RefSeq" id="WP_125022373.1">
    <property type="nucleotide sequence ID" value="NZ_CP034159.1"/>
</dbReference>
<dbReference type="Pfam" id="PF02518">
    <property type="entry name" value="HATPase_c"/>
    <property type="match status" value="1"/>
</dbReference>
<evidence type="ECO:0000256" key="8">
    <source>
        <dbReference type="ARBA" id="ARBA00023012"/>
    </source>
</evidence>
<dbReference type="GO" id="GO:0016020">
    <property type="term" value="C:membrane"/>
    <property type="evidence" value="ECO:0007669"/>
    <property type="project" value="InterPro"/>
</dbReference>
<dbReference type="Gene3D" id="3.30.565.10">
    <property type="entry name" value="Histidine kinase-like ATPase, C-terminal domain"/>
    <property type="match status" value="1"/>
</dbReference>
<dbReference type="SUPFAM" id="SSF55874">
    <property type="entry name" value="ATPase domain of HSP90 chaperone/DNA topoisomerase II/histidine kinase"/>
    <property type="match status" value="1"/>
</dbReference>
<comment type="catalytic activity">
    <reaction evidence="1">
        <text>ATP + protein L-histidine = ADP + protein N-phospho-L-histidine.</text>
        <dbReference type="EC" id="2.7.13.3"/>
    </reaction>
</comment>
<dbReference type="AlphaFoldDB" id="A0A3G8XVE2"/>
<dbReference type="PANTHER" id="PTHR24421">
    <property type="entry name" value="NITRATE/NITRITE SENSOR PROTEIN NARX-RELATED"/>
    <property type="match status" value="1"/>
</dbReference>
<dbReference type="InterPro" id="IPR050482">
    <property type="entry name" value="Sensor_HK_TwoCompSys"/>
</dbReference>
<keyword evidence="9" id="KW-0472">Membrane</keyword>
<dbReference type="GO" id="GO:0005524">
    <property type="term" value="F:ATP binding"/>
    <property type="evidence" value="ECO:0007669"/>
    <property type="project" value="UniProtKB-KW"/>
</dbReference>
<feature type="domain" description="Histidine kinase/HSP90-like ATPase" evidence="10">
    <location>
        <begin position="169"/>
        <end position="255"/>
    </location>
</feature>
<dbReference type="InterPro" id="IPR003594">
    <property type="entry name" value="HATPase_dom"/>
</dbReference>
<keyword evidence="7" id="KW-0067">ATP-binding</keyword>
<keyword evidence="9" id="KW-1133">Transmembrane helix</keyword>
<keyword evidence="8" id="KW-0902">Two-component regulatory system</keyword>
<dbReference type="PANTHER" id="PTHR24421:SF10">
    <property type="entry name" value="NITRATE_NITRITE SENSOR PROTEIN NARQ"/>
    <property type="match status" value="1"/>
</dbReference>
<evidence type="ECO:0000256" key="4">
    <source>
        <dbReference type="ARBA" id="ARBA00022679"/>
    </source>
</evidence>
<proteinExistence type="predicted"/>
<evidence type="ECO:0000256" key="1">
    <source>
        <dbReference type="ARBA" id="ARBA00000085"/>
    </source>
</evidence>
<evidence type="ECO:0000256" key="7">
    <source>
        <dbReference type="ARBA" id="ARBA00022840"/>
    </source>
</evidence>
<keyword evidence="3" id="KW-0597">Phosphoprotein</keyword>
<evidence type="ECO:0000313" key="12">
    <source>
        <dbReference type="EMBL" id="AZI32146.1"/>
    </source>
</evidence>
<dbReference type="InterPro" id="IPR036890">
    <property type="entry name" value="HATPase_C_sf"/>
</dbReference>
<dbReference type="EC" id="2.7.13.3" evidence="2"/>
<evidence type="ECO:0000256" key="2">
    <source>
        <dbReference type="ARBA" id="ARBA00012438"/>
    </source>
</evidence>
<evidence type="ECO:0000259" key="11">
    <source>
        <dbReference type="Pfam" id="PF07730"/>
    </source>
</evidence>
<name>A0A3G8XVE2_9FLAO</name>
<organism evidence="12 13">
    <name type="scientific">Kaistella carnis</name>
    <dbReference type="NCBI Taxonomy" id="1241979"/>
    <lineage>
        <taxon>Bacteria</taxon>
        <taxon>Pseudomonadati</taxon>
        <taxon>Bacteroidota</taxon>
        <taxon>Flavobacteriia</taxon>
        <taxon>Flavobacteriales</taxon>
        <taxon>Weeksellaceae</taxon>
        <taxon>Chryseobacterium group</taxon>
        <taxon>Kaistella</taxon>
    </lineage>
</organism>
<gene>
    <name evidence="12" type="ORF">EIB73_02665</name>
</gene>
<dbReference type="EMBL" id="CP034159">
    <property type="protein sequence ID" value="AZI32146.1"/>
    <property type="molecule type" value="Genomic_DNA"/>
</dbReference>
<sequence length="262" mass="30177">MNLTETDFLLSISTFIILIVILMMVLVYGVFIKKKSQMILAQQKRDALFEQELAISQVEIKEQTLNYIGQELHDDLGQKLSVARLMTNKIALAKEEDKTNIANEINMLIGECIQDIRNLSKVFISTQVKHFGFVESLEREIFRIERLELLEVDYHINNHSLEINADHSLILFRIIQECINNVIKHAKSNKIEVKIEDKLNVIEIHINDYGIGFDRNINDDGSGLKNIFNRAKIIDADFNLKSGKNSGTEITITYKKRAAWKE</sequence>
<evidence type="ECO:0000256" key="9">
    <source>
        <dbReference type="SAM" id="Phobius"/>
    </source>
</evidence>
<keyword evidence="6 12" id="KW-0418">Kinase</keyword>
<protein>
    <recommendedName>
        <fullName evidence="2">histidine kinase</fullName>
        <ecNumber evidence="2">2.7.13.3</ecNumber>
    </recommendedName>
</protein>
<evidence type="ECO:0000256" key="6">
    <source>
        <dbReference type="ARBA" id="ARBA00022777"/>
    </source>
</evidence>
<dbReference type="InterPro" id="IPR011712">
    <property type="entry name" value="Sig_transdc_His_kin_sub3_dim/P"/>
</dbReference>
<keyword evidence="9" id="KW-0812">Transmembrane</keyword>
<dbReference type="Pfam" id="PF07730">
    <property type="entry name" value="HisKA_3"/>
    <property type="match status" value="1"/>
</dbReference>
<reference evidence="13" key="1">
    <citation type="submission" date="2018-11" db="EMBL/GenBank/DDBJ databases">
        <title>Proposal to divide the Flavobacteriaceae and reorganize its genera based on Amino Acid Identity values calculated from whole genome sequences.</title>
        <authorList>
            <person name="Nicholson A.C."/>
            <person name="Gulvik C.A."/>
            <person name="Whitney A.M."/>
            <person name="Humrighouse B.W."/>
            <person name="Bell M."/>
            <person name="Holmes B."/>
            <person name="Steigerwalt A.G."/>
            <person name="Villarma A."/>
            <person name="Sheth M."/>
            <person name="Batra D."/>
            <person name="Pryor J."/>
            <person name="Bernardet J.-F."/>
            <person name="Hugo C."/>
            <person name="Kampfer P."/>
            <person name="Newman J.D."/>
            <person name="McQuiston J.R."/>
        </authorList>
    </citation>
    <scope>NUCLEOTIDE SEQUENCE [LARGE SCALE GENOMIC DNA]</scope>
    <source>
        <strain evidence="13">G0081</strain>
    </source>
</reference>
<dbReference type="GO" id="GO:0000155">
    <property type="term" value="F:phosphorelay sensor kinase activity"/>
    <property type="evidence" value="ECO:0007669"/>
    <property type="project" value="InterPro"/>
</dbReference>
<dbReference type="OrthoDB" id="9760839at2"/>
<dbReference type="KEGG" id="ccas:EIB73_02665"/>
<keyword evidence="4" id="KW-0808">Transferase</keyword>
<keyword evidence="5" id="KW-0547">Nucleotide-binding</keyword>
<evidence type="ECO:0000256" key="5">
    <source>
        <dbReference type="ARBA" id="ARBA00022741"/>
    </source>
</evidence>
<evidence type="ECO:0000313" key="13">
    <source>
        <dbReference type="Proteomes" id="UP000270185"/>
    </source>
</evidence>
<evidence type="ECO:0000259" key="10">
    <source>
        <dbReference type="Pfam" id="PF02518"/>
    </source>
</evidence>
<keyword evidence="13" id="KW-1185">Reference proteome</keyword>
<dbReference type="CDD" id="cd16917">
    <property type="entry name" value="HATPase_UhpB-NarQ-NarX-like"/>
    <property type="match status" value="1"/>
</dbReference>